<dbReference type="Proteomes" id="UP000215453">
    <property type="component" value="Chromosome 8"/>
</dbReference>
<feature type="compositionally biased region" description="Polar residues" evidence="1">
    <location>
        <begin position="230"/>
        <end position="240"/>
    </location>
</feature>
<gene>
    <name evidence="2" type="ORF">ZT1A5_G8124</name>
</gene>
<dbReference type="AlphaFoldDB" id="A0A1Y6LTA3"/>
<feature type="region of interest" description="Disordered" evidence="1">
    <location>
        <begin position="193"/>
        <end position="213"/>
    </location>
</feature>
<accession>A0A1Y6LTA3</accession>
<dbReference type="EMBL" id="LT882683">
    <property type="protein sequence ID" value="SMY26680.1"/>
    <property type="molecule type" value="Genomic_DNA"/>
</dbReference>
<organism evidence="2 3">
    <name type="scientific">Zymoseptoria tritici ST99CH_1A5</name>
    <dbReference type="NCBI Taxonomy" id="1276529"/>
    <lineage>
        <taxon>Eukaryota</taxon>
        <taxon>Fungi</taxon>
        <taxon>Dikarya</taxon>
        <taxon>Ascomycota</taxon>
        <taxon>Pezizomycotina</taxon>
        <taxon>Dothideomycetes</taxon>
        <taxon>Dothideomycetidae</taxon>
        <taxon>Mycosphaerellales</taxon>
        <taxon>Mycosphaerellaceae</taxon>
        <taxon>Zymoseptoria</taxon>
    </lineage>
</organism>
<protein>
    <submittedName>
        <fullName evidence="2">Uncharacterized protein</fullName>
    </submittedName>
</protein>
<proteinExistence type="predicted"/>
<feature type="region of interest" description="Disordered" evidence="1">
    <location>
        <begin position="381"/>
        <end position="401"/>
    </location>
</feature>
<sequence length="401" mass="43463">MPAQNGAKVLGRGAQMAAAFGKQYFRSPQLPPVDCCLVVEMLDGPSACLKGCTESGVQLPDFPENGSPVNHPILSTPHLKEWRNSLRILLYVDAYMLSIRSISLVAITEDKENTSKEIFNRDLAEIPRSEVVNFFAEHKNASRVEVVVKIKINQMSGDPLEKVPTTVPFNNGYIAVGENGVVFSPLLQNLTPAEQPSPTPAVLTSPPAQESTLHTAPFPHVISTPEAQASVAHSASISKSDSPHIPHSVHKLAPHSDLRPSLDQASAPKPTSPPMLSSTPTQRTEIALPQYVKDALAAARNVSAGGVTVPIPDPELLEELEKWFWGTPEPDALHDMESDSNLPEKFTDLDKTEDARQTARAEATRFARANRVAEAADIAAEEEIEANVEDEVVVDSEDETD</sequence>
<evidence type="ECO:0000313" key="3">
    <source>
        <dbReference type="Proteomes" id="UP000215453"/>
    </source>
</evidence>
<reference evidence="2 3" key="1">
    <citation type="submission" date="2016-10" db="EMBL/GenBank/DDBJ databases">
        <authorList>
            <person name="Varghese N."/>
        </authorList>
    </citation>
    <scope>NUCLEOTIDE SEQUENCE [LARGE SCALE GENOMIC DNA]</scope>
</reference>
<evidence type="ECO:0000256" key="1">
    <source>
        <dbReference type="SAM" id="MobiDB-lite"/>
    </source>
</evidence>
<evidence type="ECO:0000313" key="2">
    <source>
        <dbReference type="EMBL" id="SMY26680.1"/>
    </source>
</evidence>
<feature type="region of interest" description="Disordered" evidence="1">
    <location>
        <begin position="230"/>
        <end position="281"/>
    </location>
</feature>
<name>A0A1Y6LTA3_ZYMTR</name>